<sequence length="184" mass="21289">MSEDISYRQTETATLGGGCFWCTEAIFRSLKGVETVESGYSGGKTKNPTYNEVCTGETGHAEVIHITFDPKLISFKELLEIFWKTYDPTTLNRQGADSGTQYRSVVFYHSQEQKETAEKYKSDLNKENVYNQPVVTEISVFDQFYKAENYHQNYFANNRSQGYCQFVIVPKIEKFRKIFNDKLK</sequence>
<comment type="catalytic activity">
    <reaction evidence="3 4">
        <text>[thioredoxin]-disulfide + L-methionine + H2O = L-methionine (S)-S-oxide + [thioredoxin]-dithiol</text>
        <dbReference type="Rhea" id="RHEA:19993"/>
        <dbReference type="Rhea" id="RHEA-COMP:10698"/>
        <dbReference type="Rhea" id="RHEA-COMP:10700"/>
        <dbReference type="ChEBI" id="CHEBI:15377"/>
        <dbReference type="ChEBI" id="CHEBI:29950"/>
        <dbReference type="ChEBI" id="CHEBI:50058"/>
        <dbReference type="ChEBI" id="CHEBI:57844"/>
        <dbReference type="ChEBI" id="CHEBI:58772"/>
        <dbReference type="EC" id="1.8.4.11"/>
    </reaction>
</comment>
<dbReference type="GO" id="GO:0033744">
    <property type="term" value="F:L-methionine:thioredoxin-disulfide S-oxidoreductase activity"/>
    <property type="evidence" value="ECO:0007669"/>
    <property type="project" value="RHEA"/>
</dbReference>
<evidence type="ECO:0000256" key="2">
    <source>
        <dbReference type="ARBA" id="ARBA00047806"/>
    </source>
</evidence>
<evidence type="ECO:0000259" key="5">
    <source>
        <dbReference type="Pfam" id="PF01625"/>
    </source>
</evidence>
<evidence type="ECO:0000256" key="3">
    <source>
        <dbReference type="ARBA" id="ARBA00048782"/>
    </source>
</evidence>
<dbReference type="Proteomes" id="UP001193389">
    <property type="component" value="Chromosome"/>
</dbReference>
<evidence type="ECO:0000313" key="7">
    <source>
        <dbReference type="Proteomes" id="UP001193389"/>
    </source>
</evidence>
<keyword evidence="7" id="KW-1185">Reference proteome</keyword>
<gene>
    <name evidence="4" type="primary">msrA</name>
    <name evidence="6" type="ORF">AQPE_1000</name>
</gene>
<accession>A0A5K7S5N8</accession>
<comment type="catalytic activity">
    <reaction evidence="2 4">
        <text>L-methionyl-[protein] + [thioredoxin]-disulfide + H2O = L-methionyl-(S)-S-oxide-[protein] + [thioredoxin]-dithiol</text>
        <dbReference type="Rhea" id="RHEA:14217"/>
        <dbReference type="Rhea" id="RHEA-COMP:10698"/>
        <dbReference type="Rhea" id="RHEA-COMP:10700"/>
        <dbReference type="Rhea" id="RHEA-COMP:12313"/>
        <dbReference type="Rhea" id="RHEA-COMP:12315"/>
        <dbReference type="ChEBI" id="CHEBI:15377"/>
        <dbReference type="ChEBI" id="CHEBI:16044"/>
        <dbReference type="ChEBI" id="CHEBI:29950"/>
        <dbReference type="ChEBI" id="CHEBI:44120"/>
        <dbReference type="ChEBI" id="CHEBI:50058"/>
        <dbReference type="EC" id="1.8.4.11"/>
    </reaction>
</comment>
<dbReference type="HAMAP" id="MF_01401">
    <property type="entry name" value="MsrA"/>
    <property type="match status" value="1"/>
</dbReference>
<evidence type="ECO:0000256" key="4">
    <source>
        <dbReference type="HAMAP-Rule" id="MF_01401"/>
    </source>
</evidence>
<feature type="domain" description="Peptide methionine sulphoxide reductase MsrA" evidence="5">
    <location>
        <begin position="12"/>
        <end position="165"/>
    </location>
</feature>
<name>A0A5K7S5N8_9BACT</name>
<dbReference type="RefSeq" id="WP_318349891.1">
    <property type="nucleotide sequence ID" value="NZ_AP018694.1"/>
</dbReference>
<reference evidence="6" key="1">
    <citation type="journal article" date="2020" name="Int. J. Syst. Evol. Microbiol.">
        <title>Aquipluma nitroreducens gen. nov. sp. nov., a novel facultatively anaerobic bacterium isolated from a freshwater lake.</title>
        <authorList>
            <person name="Watanabe M."/>
            <person name="Kojima H."/>
            <person name="Fukui M."/>
        </authorList>
    </citation>
    <scope>NUCLEOTIDE SEQUENCE</scope>
    <source>
        <strain evidence="6">MeG22</strain>
    </source>
</reference>
<feature type="active site" evidence="4">
    <location>
        <position position="19"/>
    </location>
</feature>
<dbReference type="PANTHER" id="PTHR43774:SF1">
    <property type="entry name" value="PEPTIDE METHIONINE SULFOXIDE REDUCTASE MSRA 2"/>
    <property type="match status" value="1"/>
</dbReference>
<dbReference type="NCBIfam" id="TIGR00401">
    <property type="entry name" value="msrA"/>
    <property type="match status" value="1"/>
</dbReference>
<dbReference type="GO" id="GO:0008113">
    <property type="term" value="F:peptide-methionine (S)-S-oxide reductase activity"/>
    <property type="evidence" value="ECO:0007669"/>
    <property type="project" value="UniProtKB-UniRule"/>
</dbReference>
<organism evidence="6 7">
    <name type="scientific">Aquipluma nitroreducens</name>
    <dbReference type="NCBI Taxonomy" id="2010828"/>
    <lineage>
        <taxon>Bacteria</taxon>
        <taxon>Pseudomonadati</taxon>
        <taxon>Bacteroidota</taxon>
        <taxon>Bacteroidia</taxon>
        <taxon>Marinilabiliales</taxon>
        <taxon>Prolixibacteraceae</taxon>
        <taxon>Aquipluma</taxon>
    </lineage>
</organism>
<comment type="function">
    <text evidence="4">Has an important function as a repair enzyme for proteins that have been inactivated by oxidation. Catalyzes the reversible oxidation-reduction of methionine sulfoxide in proteins to methionine.</text>
</comment>
<protein>
    <recommendedName>
        <fullName evidence="4">Peptide methionine sulfoxide reductase MsrA</fullName>
        <shortName evidence="4">Protein-methionine-S-oxide reductase</shortName>
        <ecNumber evidence="4">1.8.4.11</ecNumber>
    </recommendedName>
    <alternativeName>
        <fullName evidence="4">Peptide-methionine (S)-S-oxide reductase</fullName>
        <shortName evidence="4">Peptide Met(O) reductase</shortName>
    </alternativeName>
</protein>
<dbReference type="EC" id="1.8.4.11" evidence="4"/>
<dbReference type="Pfam" id="PF01625">
    <property type="entry name" value="PMSR"/>
    <property type="match status" value="1"/>
</dbReference>
<dbReference type="AlphaFoldDB" id="A0A5K7S5N8"/>
<dbReference type="SUPFAM" id="SSF55068">
    <property type="entry name" value="Peptide methionine sulfoxide reductase"/>
    <property type="match status" value="1"/>
</dbReference>
<dbReference type="KEGG" id="anf:AQPE_1000"/>
<keyword evidence="1 4" id="KW-0560">Oxidoreductase</keyword>
<dbReference type="PANTHER" id="PTHR43774">
    <property type="entry name" value="PEPTIDE METHIONINE SULFOXIDE REDUCTASE"/>
    <property type="match status" value="1"/>
</dbReference>
<evidence type="ECO:0000313" key="6">
    <source>
        <dbReference type="EMBL" id="BBE16853.1"/>
    </source>
</evidence>
<dbReference type="InterPro" id="IPR036509">
    <property type="entry name" value="Met_Sox_Rdtase_MsrA_sf"/>
</dbReference>
<comment type="similarity">
    <text evidence="4">Belongs to the MsrA Met sulfoxide reductase family.</text>
</comment>
<evidence type="ECO:0000256" key="1">
    <source>
        <dbReference type="ARBA" id="ARBA00023002"/>
    </source>
</evidence>
<proteinExistence type="inferred from homology"/>
<dbReference type="Gene3D" id="3.30.1060.10">
    <property type="entry name" value="Peptide methionine sulphoxide reductase MsrA"/>
    <property type="match status" value="1"/>
</dbReference>
<dbReference type="InterPro" id="IPR002569">
    <property type="entry name" value="Met_Sox_Rdtase_MsrA_dom"/>
</dbReference>
<dbReference type="EMBL" id="AP018694">
    <property type="protein sequence ID" value="BBE16853.1"/>
    <property type="molecule type" value="Genomic_DNA"/>
</dbReference>